<feature type="transmembrane region" description="Helical" evidence="1">
    <location>
        <begin position="83"/>
        <end position="102"/>
    </location>
</feature>
<evidence type="ECO:0000313" key="2">
    <source>
        <dbReference type="EMBL" id="CAN68816.1"/>
    </source>
</evidence>
<dbReference type="ExpressionAtlas" id="A5C9W3">
    <property type="expression patterns" value="baseline and differential"/>
</dbReference>
<gene>
    <name evidence="2" type="ORF">VITISV_028771</name>
</gene>
<evidence type="ECO:0000256" key="1">
    <source>
        <dbReference type="SAM" id="Phobius"/>
    </source>
</evidence>
<dbReference type="PANTHER" id="PTHR36350">
    <property type="entry name" value="TRANSMEMBRANE PROTEIN"/>
    <property type="match status" value="1"/>
</dbReference>
<organism evidence="2">
    <name type="scientific">Vitis vinifera</name>
    <name type="common">Grape</name>
    <dbReference type="NCBI Taxonomy" id="29760"/>
    <lineage>
        <taxon>Eukaryota</taxon>
        <taxon>Viridiplantae</taxon>
        <taxon>Streptophyta</taxon>
        <taxon>Embryophyta</taxon>
        <taxon>Tracheophyta</taxon>
        <taxon>Spermatophyta</taxon>
        <taxon>Magnoliopsida</taxon>
        <taxon>eudicotyledons</taxon>
        <taxon>Gunneridae</taxon>
        <taxon>Pentapetalae</taxon>
        <taxon>rosids</taxon>
        <taxon>Vitales</taxon>
        <taxon>Vitaceae</taxon>
        <taxon>Viteae</taxon>
        <taxon>Vitis</taxon>
    </lineage>
</organism>
<sequence>MGSSVYLLHHCTLSIPPFRVPSTVNVARTTRPNFRFSHSSTSLPMSSGRHIGRLLTPIVFAADGVSTPPTNNKGDDKIVRTGIGAAIALTCVLGVIGCSYMINQKAITSPKIFVTGSSRHKNIHQPAAKANELMELMDRGKHNTVSEKLKGMFQENPDEAYNVGMELIKILISRERFRDGVTISGQLEGLYGKSTSAPLKKGNLFLYKVLMHGMVGEIGEAELSWNKFKNLLGATSVVPVFATILGIDPKQEISK</sequence>
<dbReference type="EMBL" id="AM487372">
    <property type="protein sequence ID" value="CAN68816.1"/>
    <property type="molecule type" value="Genomic_DNA"/>
</dbReference>
<keyword evidence="1" id="KW-0472">Membrane</keyword>
<dbReference type="PANTHER" id="PTHR36350:SF2">
    <property type="entry name" value="PROTEIN, PUTATIVE-RELATED"/>
    <property type="match status" value="1"/>
</dbReference>
<dbReference type="AlphaFoldDB" id="A5C9W3"/>
<name>A5C9W3_VITVI</name>
<accession>A5C9W3</accession>
<proteinExistence type="predicted"/>
<keyword evidence="1" id="KW-0812">Transmembrane</keyword>
<protein>
    <submittedName>
        <fullName evidence="2">Uncharacterized protein</fullName>
    </submittedName>
</protein>
<keyword evidence="1" id="KW-1133">Transmembrane helix</keyword>
<reference evidence="2" key="1">
    <citation type="journal article" date="2007" name="PLoS ONE">
        <title>The first genome sequence of an elite grapevine cultivar (Pinot noir Vitis vinifera L.): coping with a highly heterozygous genome.</title>
        <authorList>
            <person name="Velasco R."/>
            <person name="Zharkikh A."/>
            <person name="Troggio M."/>
            <person name="Cartwright D.A."/>
            <person name="Cestaro A."/>
            <person name="Pruss D."/>
            <person name="Pindo M."/>
            <person name="FitzGerald L.M."/>
            <person name="Vezzulli S."/>
            <person name="Reid J."/>
            <person name="Malacarne G."/>
            <person name="Iliev D."/>
            <person name="Coppola G."/>
            <person name="Wardell B."/>
            <person name="Micheletti D."/>
            <person name="Macalma T."/>
            <person name="Facci M."/>
            <person name="Mitchell J.T."/>
            <person name="Perazzolli M."/>
            <person name="Eldredge G."/>
            <person name="Gatto P."/>
            <person name="Oyzerski R."/>
            <person name="Moretto M."/>
            <person name="Gutin N."/>
            <person name="Stefanini M."/>
            <person name="Chen Y."/>
            <person name="Segala C."/>
            <person name="Davenport C."/>
            <person name="Dematte L."/>
            <person name="Mraz A."/>
            <person name="Battilana J."/>
            <person name="Stormo K."/>
            <person name="Costa F."/>
            <person name="Tao Q."/>
            <person name="Si-Ammour A."/>
            <person name="Harkins T."/>
            <person name="Lackey A."/>
            <person name="Perbost C."/>
            <person name="Taillon B."/>
            <person name="Stella A."/>
            <person name="Solovyev V."/>
            <person name="Fawcett J.A."/>
            <person name="Sterck L."/>
            <person name="Vandepoele K."/>
            <person name="Grando S.M."/>
            <person name="Toppo S."/>
            <person name="Moser C."/>
            <person name="Lanchbury J."/>
            <person name="Bogden R."/>
            <person name="Skolnick M."/>
            <person name="Sgaramella V."/>
            <person name="Bhatnagar S.K."/>
            <person name="Fontana P."/>
            <person name="Gutin A."/>
            <person name="Van de Peer Y."/>
            <person name="Salamini F."/>
            <person name="Viola R."/>
        </authorList>
    </citation>
    <scope>NUCLEOTIDE SEQUENCE</scope>
</reference>